<comment type="caution">
    <text evidence="2">The sequence shown here is derived from an EMBL/GenBank/DDBJ whole genome shotgun (WGS) entry which is preliminary data.</text>
</comment>
<organism evidence="2 3">
    <name type="scientific">Candidatus Desulfatibia vada</name>
    <dbReference type="NCBI Taxonomy" id="2841696"/>
    <lineage>
        <taxon>Bacteria</taxon>
        <taxon>Pseudomonadati</taxon>
        <taxon>Thermodesulfobacteriota</taxon>
        <taxon>Desulfobacteria</taxon>
        <taxon>Desulfobacterales</taxon>
        <taxon>Desulfobacterales incertae sedis</taxon>
        <taxon>Candidatus Desulfatibia</taxon>
    </lineage>
</organism>
<dbReference type="PANTHER" id="PTHR38813">
    <property type="match status" value="1"/>
</dbReference>
<dbReference type="EMBL" id="JACNIG010000038">
    <property type="protein sequence ID" value="MBC8430415.1"/>
    <property type="molecule type" value="Genomic_DNA"/>
</dbReference>
<evidence type="ECO:0000313" key="3">
    <source>
        <dbReference type="Proteomes" id="UP000605201"/>
    </source>
</evidence>
<keyword evidence="1" id="KW-1277">Toxin-antitoxin system</keyword>
<reference evidence="2 3" key="1">
    <citation type="submission" date="2020-08" db="EMBL/GenBank/DDBJ databases">
        <title>Bridging the membrane lipid divide: bacteria of the FCB group superphylum have the potential to synthesize archaeal ether lipids.</title>
        <authorList>
            <person name="Villanueva L."/>
            <person name="Von Meijenfeldt F.A.B."/>
            <person name="Westbye A.B."/>
            <person name="Yadav S."/>
            <person name="Hopmans E.C."/>
            <person name="Dutilh B.E."/>
            <person name="Sinninghe Damste J.S."/>
        </authorList>
    </citation>
    <scope>NUCLEOTIDE SEQUENCE [LARGE SCALE GENOMIC DNA]</scope>
    <source>
        <strain evidence="2">NIOZ-UU17</strain>
    </source>
</reference>
<evidence type="ECO:0000256" key="1">
    <source>
        <dbReference type="ARBA" id="ARBA00022649"/>
    </source>
</evidence>
<accession>A0A8J6TPF4</accession>
<dbReference type="AlphaFoldDB" id="A0A8J6TPF4"/>
<protein>
    <submittedName>
        <fullName evidence="2">Type II toxin-antitoxin system RelE/ParE family toxin</fullName>
    </submittedName>
</protein>
<dbReference type="InterPro" id="IPR035093">
    <property type="entry name" value="RelE/ParE_toxin_dom_sf"/>
</dbReference>
<dbReference type="InterPro" id="IPR007712">
    <property type="entry name" value="RelE/ParE_toxin"/>
</dbReference>
<evidence type="ECO:0000313" key="2">
    <source>
        <dbReference type="EMBL" id="MBC8430415.1"/>
    </source>
</evidence>
<sequence>MNFEFKKSFAKDLRKKSKETKLLSRVQEIIQEVDNVGSLHEIKNLKKLKVEGNYYRIRFGDYRIGLVIEDDIIYFVRLLHRSEIYRYFP</sequence>
<dbReference type="Gene3D" id="3.30.2310.20">
    <property type="entry name" value="RelE-like"/>
    <property type="match status" value="1"/>
</dbReference>
<dbReference type="PANTHER" id="PTHR38813:SF1">
    <property type="entry name" value="TOXIN RELE1-RELATED"/>
    <property type="match status" value="1"/>
</dbReference>
<gene>
    <name evidence="2" type="ORF">H8D96_00700</name>
</gene>
<dbReference type="Proteomes" id="UP000605201">
    <property type="component" value="Unassembled WGS sequence"/>
</dbReference>
<dbReference type="Pfam" id="PF05016">
    <property type="entry name" value="ParE_toxin"/>
    <property type="match status" value="1"/>
</dbReference>
<dbReference type="SUPFAM" id="SSF143011">
    <property type="entry name" value="RelE-like"/>
    <property type="match status" value="1"/>
</dbReference>
<proteinExistence type="predicted"/>
<dbReference type="InterPro" id="IPR052747">
    <property type="entry name" value="TA_system_RelE_toxin"/>
</dbReference>
<name>A0A8J6TPF4_9BACT</name>